<organism evidence="11 12">
    <name type="scientific">Tepidicaulis marinus</name>
    <dbReference type="NCBI Taxonomy" id="1333998"/>
    <lineage>
        <taxon>Bacteria</taxon>
        <taxon>Pseudomonadati</taxon>
        <taxon>Pseudomonadota</taxon>
        <taxon>Alphaproteobacteria</taxon>
        <taxon>Hyphomicrobiales</taxon>
        <taxon>Parvibaculaceae</taxon>
        <taxon>Tepidicaulis</taxon>
    </lineage>
</organism>
<feature type="domain" description="Flagellar hook-associated protein FlgK helical" evidence="10">
    <location>
        <begin position="101"/>
        <end position="319"/>
    </location>
</feature>
<evidence type="ECO:0000256" key="2">
    <source>
        <dbReference type="ARBA" id="ARBA00004613"/>
    </source>
</evidence>
<comment type="caution">
    <text evidence="11">The sequence shown here is derived from an EMBL/GenBank/DDBJ whole genome shotgun (WGS) entry which is preliminary data.</text>
</comment>
<accession>A0A081BB53</accession>
<feature type="domain" description="Flagellar basal body rod protein N-terminal" evidence="8">
    <location>
        <begin position="7"/>
        <end position="36"/>
    </location>
</feature>
<evidence type="ECO:0000256" key="3">
    <source>
        <dbReference type="ARBA" id="ARBA00009677"/>
    </source>
</evidence>
<dbReference type="AlphaFoldDB" id="A0A081BB53"/>
<dbReference type="RefSeq" id="WP_045446012.1">
    <property type="nucleotide sequence ID" value="NZ_BBIO01000008.1"/>
</dbReference>
<evidence type="ECO:0000256" key="7">
    <source>
        <dbReference type="RuleBase" id="RU362065"/>
    </source>
</evidence>
<dbReference type="GO" id="GO:0009425">
    <property type="term" value="C:bacterial-type flagellum basal body"/>
    <property type="evidence" value="ECO:0007669"/>
    <property type="project" value="UniProtKB-SubCell"/>
</dbReference>
<keyword evidence="11" id="KW-0969">Cilium</keyword>
<dbReference type="Pfam" id="PF06429">
    <property type="entry name" value="Flg_bbr_C"/>
    <property type="match status" value="1"/>
</dbReference>
<keyword evidence="11" id="KW-0966">Cell projection</keyword>
<evidence type="ECO:0000259" key="9">
    <source>
        <dbReference type="Pfam" id="PF06429"/>
    </source>
</evidence>
<evidence type="ECO:0000256" key="4">
    <source>
        <dbReference type="ARBA" id="ARBA00016244"/>
    </source>
</evidence>
<dbReference type="PANTHER" id="PTHR30033:SF1">
    <property type="entry name" value="FLAGELLAR HOOK-ASSOCIATED PROTEIN 1"/>
    <property type="match status" value="1"/>
</dbReference>
<evidence type="ECO:0000256" key="6">
    <source>
        <dbReference type="ARBA" id="ARBA00023143"/>
    </source>
</evidence>
<evidence type="ECO:0000256" key="5">
    <source>
        <dbReference type="ARBA" id="ARBA00022525"/>
    </source>
</evidence>
<dbReference type="PRINTS" id="PR01005">
    <property type="entry name" value="FLGHOOKAP1"/>
</dbReference>
<name>A0A081BB53_9HYPH</name>
<dbReference type="Pfam" id="PF22638">
    <property type="entry name" value="FlgK_D1"/>
    <property type="match status" value="1"/>
</dbReference>
<feature type="domain" description="Flagellar basal-body/hook protein C-terminal" evidence="9">
    <location>
        <begin position="450"/>
        <end position="489"/>
    </location>
</feature>
<keyword evidence="5 7" id="KW-0964">Secreted</keyword>
<keyword evidence="12" id="KW-1185">Reference proteome</keyword>
<dbReference type="STRING" id="1333998.M2A_1770"/>
<sequence length="492" mass="51623">MSISQAIQSALSGLNATQTQAAIVSRNISNAQTEGYVRKDVELGSLVVGGSGAGVSVLSISRTVDEFLIRDVRTAASRVGYQETLSAALSLYTDLVGQPQDERSLASALGEFQRELALLGENPEDVALQQAVAAKARDLTGVFKHTDSAIRQLREDADAQISGTVLNINRDLSEIHRLNLEIQGRGRDGDIGDLLDQRDRLIDRLSQEIPINVLPSNNGVTILTNGGVTLLDSEVHPLSFAASPVIPPNAAYTPPPGPSALSGLTVDGVDIAPGSNYPGALSGGKLAAHFEIRDRLMPRFQRQVDELASQLTAAFQNADATVTGVAPSDTGFFTDAGAAHDPLAYAPGLAGRIAVNTLIDPLAGGDPSRIRDGVHAAVPGPAGDPAQIQAFSAVFTQTFGFDPAAGIQTSATLLNYASNASSDAHTLRSTAQNNAKSETIAFDSLSNSRLSKDGVNIDDEMQKMLSIERSYAASAQVISAANRMLDQLLASF</sequence>
<dbReference type="GO" id="GO:0005198">
    <property type="term" value="F:structural molecule activity"/>
    <property type="evidence" value="ECO:0007669"/>
    <property type="project" value="UniProtKB-UniRule"/>
</dbReference>
<dbReference type="GO" id="GO:0044780">
    <property type="term" value="P:bacterial-type flagellum assembly"/>
    <property type="evidence" value="ECO:0007669"/>
    <property type="project" value="InterPro"/>
</dbReference>
<dbReference type="InterPro" id="IPR010930">
    <property type="entry name" value="Flg_bb/hook_C_dom"/>
</dbReference>
<gene>
    <name evidence="7" type="primary">flgK</name>
    <name evidence="11" type="ORF">M2A_1770</name>
</gene>
<dbReference type="InterPro" id="IPR002371">
    <property type="entry name" value="FlgK"/>
</dbReference>
<keyword evidence="6 7" id="KW-0975">Bacterial flagellum</keyword>
<evidence type="ECO:0000313" key="11">
    <source>
        <dbReference type="EMBL" id="GAK45271.1"/>
    </source>
</evidence>
<dbReference type="Pfam" id="PF00460">
    <property type="entry name" value="Flg_bb_rod"/>
    <property type="match status" value="1"/>
</dbReference>
<dbReference type="GO" id="GO:0005576">
    <property type="term" value="C:extracellular region"/>
    <property type="evidence" value="ECO:0007669"/>
    <property type="project" value="UniProtKB-SubCell"/>
</dbReference>
<comment type="similarity">
    <text evidence="3 7">Belongs to the flagella basal body rod proteins family.</text>
</comment>
<protein>
    <recommendedName>
        <fullName evidence="4 7">Flagellar hook-associated protein 1</fullName>
        <shortName evidence="7">HAP1</shortName>
    </recommendedName>
</protein>
<reference evidence="11 12" key="1">
    <citation type="submission" date="2014-07" db="EMBL/GenBank/DDBJ databases">
        <title>Tepidicaulis marinum gen. nov., sp. nov., a novel marine bacterium denitrifying nitrate to nitrous oxide strictly under microaerobic conditions.</title>
        <authorList>
            <person name="Takeuchi M."/>
            <person name="Yamagishi T."/>
            <person name="Kamagata Y."/>
            <person name="Oshima K."/>
            <person name="Hattori M."/>
            <person name="Katayama T."/>
            <person name="Hanada S."/>
            <person name="Tamaki H."/>
            <person name="Marumo K."/>
            <person name="Maeda H."/>
            <person name="Nedachi M."/>
            <person name="Iwasaki W."/>
            <person name="Suwa Y."/>
            <person name="Sakata S."/>
        </authorList>
    </citation>
    <scope>NUCLEOTIDE SEQUENCE [LARGE SCALE GENOMIC DNA]</scope>
    <source>
        <strain evidence="11 12">MA2</strain>
    </source>
</reference>
<dbReference type="InterPro" id="IPR001444">
    <property type="entry name" value="Flag_bb_rod_N"/>
</dbReference>
<evidence type="ECO:0000259" key="10">
    <source>
        <dbReference type="Pfam" id="PF22638"/>
    </source>
</evidence>
<dbReference type="Proteomes" id="UP000028702">
    <property type="component" value="Unassembled WGS sequence"/>
</dbReference>
<dbReference type="PANTHER" id="PTHR30033">
    <property type="entry name" value="FLAGELLAR HOOK-ASSOCIATED PROTEIN 1"/>
    <property type="match status" value="1"/>
</dbReference>
<evidence type="ECO:0000256" key="1">
    <source>
        <dbReference type="ARBA" id="ARBA00004117"/>
    </source>
</evidence>
<proteinExistence type="inferred from homology"/>
<evidence type="ECO:0000313" key="12">
    <source>
        <dbReference type="Proteomes" id="UP000028702"/>
    </source>
</evidence>
<comment type="subcellular location">
    <subcellularLocation>
        <location evidence="1">Bacterial flagellum basal body</location>
    </subcellularLocation>
    <subcellularLocation>
        <location evidence="2 7">Secreted</location>
    </subcellularLocation>
</comment>
<dbReference type="eggNOG" id="COG1256">
    <property type="taxonomic scope" value="Bacteria"/>
</dbReference>
<dbReference type="EMBL" id="BBIO01000008">
    <property type="protein sequence ID" value="GAK45271.1"/>
    <property type="molecule type" value="Genomic_DNA"/>
</dbReference>
<dbReference type="GO" id="GO:0009424">
    <property type="term" value="C:bacterial-type flagellum hook"/>
    <property type="evidence" value="ECO:0007669"/>
    <property type="project" value="UniProtKB-UniRule"/>
</dbReference>
<dbReference type="NCBIfam" id="TIGR02492">
    <property type="entry name" value="flgK_ends"/>
    <property type="match status" value="1"/>
</dbReference>
<dbReference type="InterPro" id="IPR053927">
    <property type="entry name" value="FlgK_helical"/>
</dbReference>
<evidence type="ECO:0000259" key="8">
    <source>
        <dbReference type="Pfam" id="PF00460"/>
    </source>
</evidence>
<dbReference type="SUPFAM" id="SSF64518">
    <property type="entry name" value="Phase 1 flagellin"/>
    <property type="match status" value="1"/>
</dbReference>
<keyword evidence="11" id="KW-0282">Flagellum</keyword>